<evidence type="ECO:0000256" key="4">
    <source>
        <dbReference type="ARBA" id="ARBA00022691"/>
    </source>
</evidence>
<feature type="region of interest" description="Disordered" evidence="10">
    <location>
        <begin position="336"/>
        <end position="373"/>
    </location>
</feature>
<keyword evidence="5 8" id="KW-0819">tRNA processing</keyword>
<keyword evidence="13" id="KW-1185">Reference proteome</keyword>
<dbReference type="SUPFAM" id="SSF53335">
    <property type="entry name" value="S-adenosyl-L-methionine-dependent methyltransferases"/>
    <property type="match status" value="1"/>
</dbReference>
<feature type="domain" description="tRNA (adenine(58)-N(1))-methyltransferase catalytic subunit TRM61 C-terminal" evidence="11">
    <location>
        <begin position="68"/>
        <end position="264"/>
    </location>
</feature>
<sequence>MDTCVVESSPFRKRVSTWGDCVLVVIGKEETKAIRLTENRVDQTRFGALRHNDCYGQTYGSKISTSCGHVHILPFDPVLWSHSLPHRTQIIYPPDASMIVGGLDLVPGKRVLEAGTGSGSLTHFFAQAVWPTGRVLSFEFHLGRVELAAEEFQAHGLSNVVSVSHRDVCADGFPPAGDPSNPDGVDAVSLDLPQPWLVVPSLTMVFRADCDGRVCSFSPCIEQVQLTVSTMKKAGFVHIQTVECLQRNYDVVRAVMNVPNLGQVGAHRRRISNIPLKEADNAADGWWTNRYLLPPPSGTKPVHSGIKRTASVSPLITPDAKLARVDADCMSVETIISGDEANQSGAKSNTSPKPDRRTEQTKRSQPRDGFTWEALPQTVMAGHTGYLTFATWLPNRTQSVDDRHSEEVSGGPGESEPNSIVKRDANGT</sequence>
<keyword evidence="2 8" id="KW-0489">Methyltransferase</keyword>
<evidence type="ECO:0000256" key="1">
    <source>
        <dbReference type="ARBA" id="ARBA00004123"/>
    </source>
</evidence>
<dbReference type="Proteomes" id="UP000230066">
    <property type="component" value="Unassembled WGS sequence"/>
</dbReference>
<comment type="catalytic activity">
    <reaction evidence="8">
        <text>adenosine(58) in tRNA + S-adenosyl-L-methionine = N(1)-methyladenosine(58) in tRNA + S-adenosyl-L-homocysteine + H(+)</text>
        <dbReference type="Rhea" id="RHEA:43152"/>
        <dbReference type="Rhea" id="RHEA-COMP:10365"/>
        <dbReference type="Rhea" id="RHEA-COMP:10366"/>
        <dbReference type="ChEBI" id="CHEBI:15378"/>
        <dbReference type="ChEBI" id="CHEBI:57856"/>
        <dbReference type="ChEBI" id="CHEBI:59789"/>
        <dbReference type="ChEBI" id="CHEBI:74411"/>
        <dbReference type="ChEBI" id="CHEBI:74491"/>
        <dbReference type="EC" id="2.1.1.220"/>
    </reaction>
</comment>
<protein>
    <recommendedName>
        <fullName evidence="8">tRNA (adenine(58)-N(1))-methyltransferase catalytic subunit TRMT61A</fullName>
        <ecNumber evidence="8">2.1.1.220</ecNumber>
    </recommendedName>
</protein>
<dbReference type="Pfam" id="PF08704">
    <property type="entry name" value="GCD14"/>
    <property type="match status" value="1"/>
</dbReference>
<dbReference type="InterPro" id="IPR014816">
    <property type="entry name" value="tRNA_MeTrfase_Gcd14"/>
</dbReference>
<organism evidence="12 13">
    <name type="scientific">Fasciola hepatica</name>
    <name type="common">Liver fluke</name>
    <dbReference type="NCBI Taxonomy" id="6192"/>
    <lineage>
        <taxon>Eukaryota</taxon>
        <taxon>Metazoa</taxon>
        <taxon>Spiralia</taxon>
        <taxon>Lophotrochozoa</taxon>
        <taxon>Platyhelminthes</taxon>
        <taxon>Trematoda</taxon>
        <taxon>Digenea</taxon>
        <taxon>Plagiorchiida</taxon>
        <taxon>Echinostomata</taxon>
        <taxon>Echinostomatoidea</taxon>
        <taxon>Fasciolidae</taxon>
        <taxon>Fasciola</taxon>
    </lineage>
</organism>
<evidence type="ECO:0000256" key="8">
    <source>
        <dbReference type="PIRNR" id="PIRNR017269"/>
    </source>
</evidence>
<dbReference type="PROSITE" id="PS51620">
    <property type="entry name" value="SAM_TRM61"/>
    <property type="match status" value="1"/>
</dbReference>
<keyword evidence="6 8" id="KW-0539">Nucleus</keyword>
<dbReference type="GO" id="GO:0031515">
    <property type="term" value="C:tRNA (m1A) methyltransferase complex"/>
    <property type="evidence" value="ECO:0007669"/>
    <property type="project" value="UniProtKB-UniRule"/>
</dbReference>
<dbReference type="InterPro" id="IPR049470">
    <property type="entry name" value="TRM61_C"/>
</dbReference>
<evidence type="ECO:0000313" key="13">
    <source>
        <dbReference type="Proteomes" id="UP000230066"/>
    </source>
</evidence>
<accession>A0A4E0RAZ3</accession>
<dbReference type="GO" id="GO:0030488">
    <property type="term" value="P:tRNA methylation"/>
    <property type="evidence" value="ECO:0007669"/>
    <property type="project" value="InterPro"/>
</dbReference>
<dbReference type="Gene3D" id="3.10.330.20">
    <property type="match status" value="1"/>
</dbReference>
<gene>
    <name evidence="12" type="ORF">D915_003412</name>
</gene>
<evidence type="ECO:0000256" key="7">
    <source>
        <dbReference type="ARBA" id="ARBA00048481"/>
    </source>
</evidence>
<feature type="compositionally biased region" description="Basic and acidic residues" evidence="10">
    <location>
        <begin position="353"/>
        <end position="366"/>
    </location>
</feature>
<evidence type="ECO:0000256" key="2">
    <source>
        <dbReference type="ARBA" id="ARBA00022603"/>
    </source>
</evidence>
<keyword evidence="3 8" id="KW-0808">Transferase</keyword>
<evidence type="ECO:0000259" key="11">
    <source>
        <dbReference type="Pfam" id="PF08704"/>
    </source>
</evidence>
<dbReference type="EC" id="2.1.1.220" evidence="8"/>
<dbReference type="PANTHER" id="PTHR12133:SF2">
    <property type="entry name" value="TRNA (ADENINE(58)-N(1))-METHYLTRANSFERASE CATALYTIC SUBUNIT TRMT61A"/>
    <property type="match status" value="1"/>
</dbReference>
<feature type="region of interest" description="Disordered" evidence="10">
    <location>
        <begin position="398"/>
        <end position="428"/>
    </location>
</feature>
<feature type="binding site" evidence="9">
    <location>
        <begin position="118"/>
        <end position="121"/>
    </location>
    <ligand>
        <name>S-adenosyl-L-methionine</name>
        <dbReference type="ChEBI" id="CHEBI:59789"/>
    </ligand>
</feature>
<name>A0A4E0RAZ3_FASHE</name>
<feature type="compositionally biased region" description="Polar residues" evidence="10">
    <location>
        <begin position="340"/>
        <end position="352"/>
    </location>
</feature>
<feature type="binding site" evidence="9">
    <location>
        <position position="167"/>
    </location>
    <ligand>
        <name>S-adenosyl-L-methionine</name>
        <dbReference type="ChEBI" id="CHEBI:59789"/>
    </ligand>
</feature>
<feature type="binding site" evidence="9">
    <location>
        <position position="191"/>
    </location>
    <ligand>
        <name>S-adenosyl-L-methionine</name>
        <dbReference type="ChEBI" id="CHEBI:59789"/>
    </ligand>
</feature>
<comment type="caution">
    <text evidence="12">The sequence shown here is derived from an EMBL/GenBank/DDBJ whole genome shotgun (WGS) entry which is preliminary data.</text>
</comment>
<evidence type="ECO:0000256" key="10">
    <source>
        <dbReference type="SAM" id="MobiDB-lite"/>
    </source>
</evidence>
<dbReference type="Gene3D" id="3.40.50.150">
    <property type="entry name" value="Vaccinia Virus protein VP39"/>
    <property type="match status" value="1"/>
</dbReference>
<keyword evidence="4 8" id="KW-0949">S-adenosyl-L-methionine</keyword>
<proteinExistence type="inferred from homology"/>
<evidence type="ECO:0000256" key="6">
    <source>
        <dbReference type="ARBA" id="ARBA00023242"/>
    </source>
</evidence>
<dbReference type="GO" id="GO:0005634">
    <property type="term" value="C:nucleus"/>
    <property type="evidence" value="ECO:0007669"/>
    <property type="project" value="UniProtKB-SubCell"/>
</dbReference>
<dbReference type="AlphaFoldDB" id="A0A4E0RAZ3"/>
<evidence type="ECO:0000256" key="3">
    <source>
        <dbReference type="ARBA" id="ARBA00022679"/>
    </source>
</evidence>
<dbReference type="PIRSF" id="PIRSF017269">
    <property type="entry name" value="GCD14"/>
    <property type="match status" value="1"/>
</dbReference>
<dbReference type="CDD" id="cd02440">
    <property type="entry name" value="AdoMet_MTases"/>
    <property type="match status" value="1"/>
</dbReference>
<evidence type="ECO:0000313" key="12">
    <source>
        <dbReference type="EMBL" id="THD25699.1"/>
    </source>
</evidence>
<dbReference type="EMBL" id="JXXN02001025">
    <property type="protein sequence ID" value="THD25699.1"/>
    <property type="molecule type" value="Genomic_DNA"/>
</dbReference>
<dbReference type="InterPro" id="IPR029063">
    <property type="entry name" value="SAM-dependent_MTases_sf"/>
</dbReference>
<evidence type="ECO:0000256" key="9">
    <source>
        <dbReference type="PIRSR" id="PIRSR017269-1"/>
    </source>
</evidence>
<comment type="subcellular location">
    <subcellularLocation>
        <location evidence="1 8">Nucleus</location>
    </subcellularLocation>
</comment>
<comment type="function">
    <text evidence="8">Catalytic subunit of tRNA (adenine-N(1)-)-methyltransferase, which catalyzes the formation of N(1)-methyladenine at position 58 (m1A58) in initiator methionyl-tRNA.</text>
</comment>
<comment type="similarity">
    <text evidence="8">Belongs to the class I-like SAM-binding methyltransferase superfamily. TRM61 family.</text>
</comment>
<dbReference type="GO" id="GO:0160107">
    <property type="term" value="F:tRNA (adenine(58)-N1)-methyltransferase activity"/>
    <property type="evidence" value="ECO:0007669"/>
    <property type="project" value="UniProtKB-EC"/>
</dbReference>
<evidence type="ECO:0000256" key="5">
    <source>
        <dbReference type="ARBA" id="ARBA00022694"/>
    </source>
</evidence>
<reference evidence="12" key="1">
    <citation type="submission" date="2019-03" db="EMBL/GenBank/DDBJ databases">
        <title>Improved annotation for the trematode Fasciola hepatica.</title>
        <authorList>
            <person name="Choi Y.-J."/>
            <person name="Martin J."/>
            <person name="Mitreva M."/>
        </authorList>
    </citation>
    <scope>NUCLEOTIDE SEQUENCE [LARGE SCALE GENOMIC DNA]</scope>
</reference>
<feature type="binding site" evidence="9">
    <location>
        <position position="139"/>
    </location>
    <ligand>
        <name>S-adenosyl-L-methionine</name>
        <dbReference type="ChEBI" id="CHEBI:59789"/>
    </ligand>
</feature>
<comment type="catalytic activity">
    <reaction evidence="7">
        <text>an adenosine in mRNA + S-adenosyl-L-methionine = an N(1)-methyladenosine in mRNA + S-adenosyl-L-homocysteine + H(+)</text>
        <dbReference type="Rhea" id="RHEA:55392"/>
        <dbReference type="Rhea" id="RHEA-COMP:12414"/>
        <dbReference type="Rhea" id="RHEA-COMP:12415"/>
        <dbReference type="ChEBI" id="CHEBI:15378"/>
        <dbReference type="ChEBI" id="CHEBI:57856"/>
        <dbReference type="ChEBI" id="CHEBI:59789"/>
        <dbReference type="ChEBI" id="CHEBI:74411"/>
        <dbReference type="ChEBI" id="CHEBI:74491"/>
    </reaction>
</comment>
<dbReference type="PANTHER" id="PTHR12133">
    <property type="entry name" value="TRNA (ADENINE(58)-N(1))-METHYLTRANSFERASE"/>
    <property type="match status" value="1"/>
</dbReference>